<evidence type="ECO:0000313" key="3">
    <source>
        <dbReference type="EMBL" id="GHP08256.1"/>
    </source>
</evidence>
<gene>
    <name evidence="3" type="ORF">PPROV_000699700</name>
</gene>
<dbReference type="AlphaFoldDB" id="A0A830HLH5"/>
<dbReference type="Gene3D" id="3.90.550.10">
    <property type="entry name" value="Spore Coat Polysaccharide Biosynthesis Protein SpsA, Chain A"/>
    <property type="match status" value="1"/>
</dbReference>
<name>A0A830HLH5_9CHLO</name>
<feature type="domain" description="Galactosyltransferase C-terminal" evidence="2">
    <location>
        <begin position="157"/>
        <end position="218"/>
    </location>
</feature>
<organism evidence="3 4">
    <name type="scientific">Pycnococcus provasolii</name>
    <dbReference type="NCBI Taxonomy" id="41880"/>
    <lineage>
        <taxon>Eukaryota</taxon>
        <taxon>Viridiplantae</taxon>
        <taxon>Chlorophyta</taxon>
        <taxon>Pseudoscourfieldiophyceae</taxon>
        <taxon>Pseudoscourfieldiales</taxon>
        <taxon>Pycnococcaceae</taxon>
        <taxon>Pycnococcus</taxon>
    </lineage>
</organism>
<dbReference type="GO" id="GO:0005794">
    <property type="term" value="C:Golgi apparatus"/>
    <property type="evidence" value="ECO:0007669"/>
    <property type="project" value="TreeGrafter"/>
</dbReference>
<sequence length="415" mass="45597">MRPASYGGPPQHVSAHLLVVVPYREDYSKTRHGQLLRFVNHFQHLSFEGLGLRDDLGGADLTVDLIVVEQSCDSLPFNRGQLLNVGYAYAIRENILPPPSLDISSESVSHTTSPGEQYFIAFHDVDLLPSPRTFLEYTKPFAKLGTENSNNAGSVRVVQAANSRYDGNACFGGVTIFDQLGFTKAHGWSNRYWGWGGEDNCLYARCVASGVNIQRVAEQEFQDLELDMLGIRTVEDKLRALDTTQRPTEEATTAKLAFSTKQRLIRSDRSKRGQTVWWPRDNWRTCETPNVVDVQSLGMRAVKITVQLTAFRPTLPAQCSACGEWKDEGSFSAAQFLNFNGGTTRGPVRGTPAAQCVPQAGEAGYARCAACVAADPLTTHSKASKCENCGAEFSSRTKLFKHLEACNPPDIVAAP</sequence>
<dbReference type="Pfam" id="PF02709">
    <property type="entry name" value="Glyco_transf_7C"/>
    <property type="match status" value="1"/>
</dbReference>
<evidence type="ECO:0000256" key="1">
    <source>
        <dbReference type="ARBA" id="ARBA00022679"/>
    </source>
</evidence>
<evidence type="ECO:0000313" key="4">
    <source>
        <dbReference type="Proteomes" id="UP000660262"/>
    </source>
</evidence>
<dbReference type="PANTHER" id="PTHR19300">
    <property type="entry name" value="BETA-1,4-GALACTOSYLTRANSFERASE"/>
    <property type="match status" value="1"/>
</dbReference>
<dbReference type="GO" id="GO:0008378">
    <property type="term" value="F:galactosyltransferase activity"/>
    <property type="evidence" value="ECO:0007669"/>
    <property type="project" value="TreeGrafter"/>
</dbReference>
<proteinExistence type="predicted"/>
<dbReference type="OrthoDB" id="508846at2759"/>
<dbReference type="PRINTS" id="PR02050">
    <property type="entry name" value="B14GALTRFASE"/>
</dbReference>
<dbReference type="PANTHER" id="PTHR19300:SF57">
    <property type="entry name" value="BETA-1,4-N-ACETYLGALACTOSAMINYLTRANSFERASE"/>
    <property type="match status" value="1"/>
</dbReference>
<keyword evidence="1" id="KW-0808">Transferase</keyword>
<keyword evidence="4" id="KW-1185">Reference proteome</keyword>
<reference evidence="3" key="1">
    <citation type="submission" date="2020-10" db="EMBL/GenBank/DDBJ databases">
        <title>Unveiling of a novel bifunctional photoreceptor, Dualchrome1, isolated from a cosmopolitan green alga.</title>
        <authorList>
            <person name="Suzuki S."/>
            <person name="Kawachi M."/>
        </authorList>
    </citation>
    <scope>NUCLEOTIDE SEQUENCE</scope>
    <source>
        <strain evidence="3">NIES 2893</strain>
    </source>
</reference>
<dbReference type="EMBL" id="BNJQ01000020">
    <property type="protein sequence ID" value="GHP08256.1"/>
    <property type="molecule type" value="Genomic_DNA"/>
</dbReference>
<dbReference type="InterPro" id="IPR029044">
    <property type="entry name" value="Nucleotide-diphossugar_trans"/>
</dbReference>
<dbReference type="InterPro" id="IPR027791">
    <property type="entry name" value="Galactosyl_T_C"/>
</dbReference>
<dbReference type="Proteomes" id="UP000660262">
    <property type="component" value="Unassembled WGS sequence"/>
</dbReference>
<dbReference type="GO" id="GO:0005975">
    <property type="term" value="P:carbohydrate metabolic process"/>
    <property type="evidence" value="ECO:0007669"/>
    <property type="project" value="InterPro"/>
</dbReference>
<evidence type="ECO:0000259" key="2">
    <source>
        <dbReference type="Pfam" id="PF02709"/>
    </source>
</evidence>
<dbReference type="SUPFAM" id="SSF53448">
    <property type="entry name" value="Nucleotide-diphospho-sugar transferases"/>
    <property type="match status" value="1"/>
</dbReference>
<protein>
    <recommendedName>
        <fullName evidence="2">Galactosyltransferase C-terminal domain-containing protein</fullName>
    </recommendedName>
</protein>
<dbReference type="InterPro" id="IPR003859">
    <property type="entry name" value="Galactosyl_T"/>
</dbReference>
<comment type="caution">
    <text evidence="3">The sequence shown here is derived from an EMBL/GenBank/DDBJ whole genome shotgun (WGS) entry which is preliminary data.</text>
</comment>
<accession>A0A830HLH5</accession>